<dbReference type="STRING" id="1513896.SAMN05660841_04096"/>
<sequence length="923" mass="106426">MKNYSKEEIAKIKEVISDKIVLVNNTVSWVDQNLKFEERNQLLLKLKNNLNTLQKIEKGIGNKPVMAVFGASQVGKSYLIKNLLSDQSKPFYINNGVTRYDFLKDINPPGTGAESTGVVTRFTADNTVLFEDYPIRINILSAKDVLNILLDSYFLDLKKITTFITKKDLEEHLSGLEQNHGNLSQSYMTEYDVLEIKSYFQKHLSKHTILFQGLYETRFFERVGQLIQYYSPQQWSDVFSVLWNKSEIFTLLFNELISKLELLGFVDSGYIAFDNVLRGCGEILDVKRLQELRSCTNITTMKRGDGSTVNLSISFLAALISELVLTIPSELSESREFLNHSDLLDFPGARSRMPLDQNEISEKYLDAMLLRGKVSYLFNKYSDDFNINNLLFCTNDKQLEVNEIPTLLADWISNNIGNNVNDRSAALQNASTPPLFVIFTFFNNQLRFDTTNDVNYTFGQDSLDYKWQIRFERFFEQEIVTQGRDWHTNWSHSCPHFSNFYLLRDFKYSEDTFLGYTAHDKELEVNPERVGFMNELKSSFINYGFVQKHFTSPEQSWNAAASLNHDGAQLIIHNLAHVSNNITKTNHYLNRLNNLIQEIKQDLIRFIYTDDVANLRTSNMAKVNQFQLSFNTLLARDLGLFNTFIDAISLVPLDLYHLLNQNMVVEVADKILDTNTPAAILKSQYVELNNLKSKDAVVAVLKNKFWLNDETSVISFLQDSNIIIEDLYEVTKSESKSQYYTRLVLDYWKNKIASLENFKTFTQLGLNKGSLDFVVTHYQQLLDKRKISEKLISILDDVISQIQINHGHEVFLAETFALIINDLAINFDLNFFSENEIEEAIHTFPATTFFANKQPNDESEIAISRLFDNNNLDIQTITLEKYNKWVESLRTSLLVNAGFVTYDVEANERLKGLITNYESIQLN</sequence>
<dbReference type="OrthoDB" id="1060501at2"/>
<proteinExistence type="predicted"/>
<dbReference type="RefSeq" id="WP_079645734.1">
    <property type="nucleotide sequence ID" value="NZ_FUZF01000026.1"/>
</dbReference>
<evidence type="ECO:0000313" key="2">
    <source>
        <dbReference type="Proteomes" id="UP000190150"/>
    </source>
</evidence>
<dbReference type="InterPro" id="IPR017030">
    <property type="entry name" value="Vir_effector_SfrC"/>
</dbReference>
<dbReference type="EMBL" id="FUZF01000026">
    <property type="protein sequence ID" value="SKC08117.1"/>
    <property type="molecule type" value="Genomic_DNA"/>
</dbReference>
<protein>
    <submittedName>
        <fullName evidence="1">Putative virulence factor</fullName>
    </submittedName>
</protein>
<keyword evidence="2" id="KW-1185">Reference proteome</keyword>
<dbReference type="Pfam" id="PF10139">
    <property type="entry name" value="Virul_Fac"/>
    <property type="match status" value="1"/>
</dbReference>
<organism evidence="1 2">
    <name type="scientific">Sphingobacterium nematocida</name>
    <dbReference type="NCBI Taxonomy" id="1513896"/>
    <lineage>
        <taxon>Bacteria</taxon>
        <taxon>Pseudomonadati</taxon>
        <taxon>Bacteroidota</taxon>
        <taxon>Sphingobacteriia</taxon>
        <taxon>Sphingobacteriales</taxon>
        <taxon>Sphingobacteriaceae</taxon>
        <taxon>Sphingobacterium</taxon>
    </lineage>
</organism>
<dbReference type="Proteomes" id="UP000190150">
    <property type="component" value="Unassembled WGS sequence"/>
</dbReference>
<name>A0A1T5GIG1_9SPHI</name>
<reference evidence="2" key="1">
    <citation type="submission" date="2017-02" db="EMBL/GenBank/DDBJ databases">
        <authorList>
            <person name="Varghese N."/>
            <person name="Submissions S."/>
        </authorList>
    </citation>
    <scope>NUCLEOTIDE SEQUENCE [LARGE SCALE GENOMIC DNA]</scope>
    <source>
        <strain evidence="2">DSM 24091</strain>
    </source>
</reference>
<dbReference type="AlphaFoldDB" id="A0A1T5GIG1"/>
<gene>
    <name evidence="1" type="ORF">SAMN05660841_04096</name>
</gene>
<evidence type="ECO:0000313" key="1">
    <source>
        <dbReference type="EMBL" id="SKC08117.1"/>
    </source>
</evidence>
<accession>A0A1T5GIG1</accession>